<evidence type="ECO:0000313" key="17">
    <source>
        <dbReference type="EMBL" id="KZV90075.1"/>
    </source>
</evidence>
<keyword evidence="11" id="KW-0496">Mitochondrion</keyword>
<accession>A0A165G727</accession>
<feature type="disulfide bond" evidence="16">
    <location>
        <begin position="24"/>
        <end position="34"/>
    </location>
</feature>
<evidence type="ECO:0000256" key="10">
    <source>
        <dbReference type="ARBA" id="ARBA00022982"/>
    </source>
</evidence>
<gene>
    <name evidence="17" type="ORF">EXIGLDRAFT_720743</name>
</gene>
<evidence type="ECO:0000256" key="5">
    <source>
        <dbReference type="ARBA" id="ARBA00011261"/>
    </source>
</evidence>
<keyword evidence="9" id="KW-0999">Mitochondrion inner membrane</keyword>
<comment type="function">
    <text evidence="1">Accessory subunit of the mitochondrial membrane respiratory chain NADH dehydrogenase (Complex I), that is believed not to be involved in catalysis. Complex I functions in the transfer of electrons from NADH to the respiratory chain. The immediate electron acceptor for the enzyme is believed to be ubiquinone.</text>
</comment>
<dbReference type="OrthoDB" id="9992197at2759"/>
<keyword evidence="10" id="KW-0249">Electron transport</keyword>
<dbReference type="AlphaFoldDB" id="A0A165G727"/>
<name>A0A165G727_EXIGL</name>
<evidence type="ECO:0000256" key="3">
    <source>
        <dbReference type="ARBA" id="ARBA00004637"/>
    </source>
</evidence>
<evidence type="ECO:0000256" key="12">
    <source>
        <dbReference type="ARBA" id="ARBA00023136"/>
    </source>
</evidence>
<dbReference type="GO" id="GO:0005743">
    <property type="term" value="C:mitochondrial inner membrane"/>
    <property type="evidence" value="ECO:0007669"/>
    <property type="project" value="UniProtKB-SubCell"/>
</dbReference>
<evidence type="ECO:0000313" key="18">
    <source>
        <dbReference type="Proteomes" id="UP000077266"/>
    </source>
</evidence>
<evidence type="ECO:0000256" key="9">
    <source>
        <dbReference type="ARBA" id="ARBA00022792"/>
    </source>
</evidence>
<comment type="subunit">
    <text evidence="5">Mammalian complex I is composed of 45 different subunits. This is a component of the iron-sulfur (IP) fragment of the enzyme.</text>
</comment>
<dbReference type="InterPro" id="IPR019342">
    <property type="entry name" value="NADH_UbQ_OxRdtase_FeS-su5"/>
</dbReference>
<dbReference type="EMBL" id="KV426057">
    <property type="protein sequence ID" value="KZV90075.1"/>
    <property type="molecule type" value="Genomic_DNA"/>
</dbReference>
<evidence type="ECO:0000256" key="15">
    <source>
        <dbReference type="ARBA" id="ARBA00032739"/>
    </source>
</evidence>
<dbReference type="Pfam" id="PF10200">
    <property type="entry name" value="Ndufs5"/>
    <property type="match status" value="1"/>
</dbReference>
<dbReference type="CDD" id="cd24141">
    <property type="entry name" value="NDUFS5-like"/>
    <property type="match status" value="1"/>
</dbReference>
<dbReference type="InParanoid" id="A0A165G727"/>
<evidence type="ECO:0000256" key="11">
    <source>
        <dbReference type="ARBA" id="ARBA00023128"/>
    </source>
</evidence>
<protein>
    <recommendedName>
        <fullName evidence="6">NADH dehydrogenase [ubiquinone] iron-sulfur protein 5</fullName>
    </recommendedName>
    <alternativeName>
        <fullName evidence="14">Complex I-15 kDa</fullName>
    </alternativeName>
    <alternativeName>
        <fullName evidence="15">NADH-ubiquinone oxidoreductase 15 kDa subunit</fullName>
    </alternativeName>
</protein>
<evidence type="ECO:0000256" key="14">
    <source>
        <dbReference type="ARBA" id="ARBA00031222"/>
    </source>
</evidence>
<keyword evidence="13 16" id="KW-1015">Disulfide bond</keyword>
<dbReference type="GO" id="GO:0032981">
    <property type="term" value="P:mitochondrial respiratory chain complex I assembly"/>
    <property type="evidence" value="ECO:0007669"/>
    <property type="project" value="TreeGrafter"/>
</dbReference>
<evidence type="ECO:0000256" key="13">
    <source>
        <dbReference type="ARBA" id="ARBA00023157"/>
    </source>
</evidence>
<evidence type="ECO:0000256" key="6">
    <source>
        <dbReference type="ARBA" id="ARBA00013482"/>
    </source>
</evidence>
<dbReference type="Proteomes" id="UP000077266">
    <property type="component" value="Unassembled WGS sequence"/>
</dbReference>
<keyword evidence="18" id="KW-1185">Reference proteome</keyword>
<evidence type="ECO:0000256" key="1">
    <source>
        <dbReference type="ARBA" id="ARBA00003195"/>
    </source>
</evidence>
<evidence type="ECO:0000256" key="4">
    <source>
        <dbReference type="ARBA" id="ARBA00007372"/>
    </source>
</evidence>
<feature type="disulfide bond" evidence="16">
    <location>
        <begin position="14"/>
        <end position="44"/>
    </location>
</feature>
<reference evidence="17 18" key="1">
    <citation type="journal article" date="2016" name="Mol. Biol. Evol.">
        <title>Comparative Genomics of Early-Diverging Mushroom-Forming Fungi Provides Insights into the Origins of Lignocellulose Decay Capabilities.</title>
        <authorList>
            <person name="Nagy L.G."/>
            <person name="Riley R."/>
            <person name="Tritt A."/>
            <person name="Adam C."/>
            <person name="Daum C."/>
            <person name="Floudas D."/>
            <person name="Sun H."/>
            <person name="Yadav J.S."/>
            <person name="Pangilinan J."/>
            <person name="Larsson K.H."/>
            <person name="Matsuura K."/>
            <person name="Barry K."/>
            <person name="Labutti K."/>
            <person name="Kuo R."/>
            <person name="Ohm R.A."/>
            <person name="Bhattacharya S.S."/>
            <person name="Shirouzu T."/>
            <person name="Yoshinaga Y."/>
            <person name="Martin F.M."/>
            <person name="Grigoriev I.V."/>
            <person name="Hibbett D.S."/>
        </authorList>
    </citation>
    <scope>NUCLEOTIDE SEQUENCE [LARGE SCALE GENOMIC DNA]</scope>
    <source>
        <strain evidence="17 18">HHB12029</strain>
    </source>
</reference>
<dbReference type="PANTHER" id="PTHR15224:SF1">
    <property type="entry name" value="NADH DEHYDROGENASE [UBIQUINONE] IRON-SULFUR PROTEIN 5"/>
    <property type="match status" value="1"/>
</dbReference>
<evidence type="ECO:0000256" key="2">
    <source>
        <dbReference type="ARBA" id="ARBA00004569"/>
    </source>
</evidence>
<evidence type="ECO:0000256" key="7">
    <source>
        <dbReference type="ARBA" id="ARBA00022448"/>
    </source>
</evidence>
<dbReference type="GO" id="GO:0005758">
    <property type="term" value="C:mitochondrial intermembrane space"/>
    <property type="evidence" value="ECO:0007669"/>
    <property type="project" value="UniProtKB-SubCell"/>
</dbReference>
<dbReference type="PANTHER" id="PTHR15224">
    <property type="entry name" value="NADH DEHYDROGENASE [UBIQUINONE] IRON-SULFUR PROTEIN 5"/>
    <property type="match status" value="1"/>
</dbReference>
<proteinExistence type="inferred from homology"/>
<evidence type="ECO:0000256" key="8">
    <source>
        <dbReference type="ARBA" id="ARBA00022660"/>
    </source>
</evidence>
<keyword evidence="12" id="KW-0472">Membrane</keyword>
<dbReference type="STRING" id="1314781.A0A165G727"/>
<keyword evidence="7" id="KW-0813">Transport</keyword>
<evidence type="ECO:0000256" key="16">
    <source>
        <dbReference type="PIRSR" id="PIRSR619342-50"/>
    </source>
</evidence>
<keyword evidence="8" id="KW-0679">Respiratory chain</keyword>
<sequence>MASGYGYSGGRGRCYPYWQEVIKCYQSVGEPSECRLQADDYLECLHHRKEIARAKLIQSEFIKHAAHLDREAQKGADIAQGGAVATVGLIDKSSSGGK</sequence>
<organism evidence="17 18">
    <name type="scientific">Exidia glandulosa HHB12029</name>
    <dbReference type="NCBI Taxonomy" id="1314781"/>
    <lineage>
        <taxon>Eukaryota</taxon>
        <taxon>Fungi</taxon>
        <taxon>Dikarya</taxon>
        <taxon>Basidiomycota</taxon>
        <taxon>Agaricomycotina</taxon>
        <taxon>Agaricomycetes</taxon>
        <taxon>Auriculariales</taxon>
        <taxon>Exidiaceae</taxon>
        <taxon>Exidia</taxon>
    </lineage>
</organism>
<comment type="subcellular location">
    <subcellularLocation>
        <location evidence="3">Mitochondrion inner membrane</location>
        <topology evidence="3">Peripheral membrane protein</topology>
    </subcellularLocation>
    <subcellularLocation>
        <location evidence="2">Mitochondrion intermembrane space</location>
    </subcellularLocation>
</comment>
<comment type="similarity">
    <text evidence="4">Belongs to the complex I NDUFS5 subunit family.</text>
</comment>
<dbReference type="PROSITE" id="PS51808">
    <property type="entry name" value="CHCH"/>
    <property type="match status" value="1"/>
</dbReference>